<accession>A0A6N8DSF6</accession>
<evidence type="ECO:0000256" key="1">
    <source>
        <dbReference type="ARBA" id="ARBA00000085"/>
    </source>
</evidence>
<feature type="domain" description="PAS" evidence="9">
    <location>
        <begin position="328"/>
        <end position="371"/>
    </location>
</feature>
<dbReference type="InterPro" id="IPR003661">
    <property type="entry name" value="HisK_dim/P_dom"/>
</dbReference>
<dbReference type="SUPFAM" id="SSF52172">
    <property type="entry name" value="CheY-like"/>
    <property type="match status" value="1"/>
</dbReference>
<evidence type="ECO:0000256" key="4">
    <source>
        <dbReference type="ARBA" id="ARBA00022679"/>
    </source>
</evidence>
<dbReference type="SMART" id="SM00448">
    <property type="entry name" value="REC"/>
    <property type="match status" value="1"/>
</dbReference>
<dbReference type="OrthoDB" id="341208at2"/>
<feature type="modified residue" description="4-aspartylphosphate" evidence="6">
    <location>
        <position position="1385"/>
    </location>
</feature>
<dbReference type="Pfam" id="PF08447">
    <property type="entry name" value="PAS_3"/>
    <property type="match status" value="2"/>
</dbReference>
<feature type="domain" description="PAS" evidence="9">
    <location>
        <begin position="958"/>
        <end position="1002"/>
    </location>
</feature>
<dbReference type="InterPro" id="IPR011006">
    <property type="entry name" value="CheY-like_superfamily"/>
</dbReference>
<evidence type="ECO:0000259" key="7">
    <source>
        <dbReference type="PROSITE" id="PS50109"/>
    </source>
</evidence>
<dbReference type="SUPFAM" id="SSF47384">
    <property type="entry name" value="Homodimeric domain of signal transducing histidine kinase"/>
    <property type="match status" value="1"/>
</dbReference>
<dbReference type="InterPro" id="IPR035965">
    <property type="entry name" value="PAS-like_dom_sf"/>
</dbReference>
<protein>
    <recommendedName>
        <fullName evidence="2">histidine kinase</fullName>
        <ecNumber evidence="2">2.7.13.3</ecNumber>
    </recommendedName>
</protein>
<evidence type="ECO:0000259" key="8">
    <source>
        <dbReference type="PROSITE" id="PS50110"/>
    </source>
</evidence>
<keyword evidence="5" id="KW-0418">Kinase</keyword>
<keyword evidence="3 6" id="KW-0597">Phosphoprotein</keyword>
<dbReference type="Pfam" id="PF00512">
    <property type="entry name" value="HisKA"/>
    <property type="match status" value="1"/>
</dbReference>
<dbReference type="PROSITE" id="PS50109">
    <property type="entry name" value="HIS_KIN"/>
    <property type="match status" value="1"/>
</dbReference>
<dbReference type="InterPro" id="IPR005467">
    <property type="entry name" value="His_kinase_dom"/>
</dbReference>
<dbReference type="InterPro" id="IPR000014">
    <property type="entry name" value="PAS"/>
</dbReference>
<dbReference type="CDD" id="cd00082">
    <property type="entry name" value="HisKA"/>
    <property type="match status" value="1"/>
</dbReference>
<dbReference type="InterPro" id="IPR003594">
    <property type="entry name" value="HATPase_dom"/>
</dbReference>
<evidence type="ECO:0000256" key="3">
    <source>
        <dbReference type="ARBA" id="ARBA00022553"/>
    </source>
</evidence>
<evidence type="ECO:0000313" key="12">
    <source>
        <dbReference type="Proteomes" id="UP000439113"/>
    </source>
</evidence>
<evidence type="ECO:0000256" key="5">
    <source>
        <dbReference type="ARBA" id="ARBA00022777"/>
    </source>
</evidence>
<dbReference type="CDD" id="cd17546">
    <property type="entry name" value="REC_hyHK_CKI1_RcsC-like"/>
    <property type="match status" value="1"/>
</dbReference>
<dbReference type="InterPro" id="IPR036097">
    <property type="entry name" value="HisK_dim/P_sf"/>
</dbReference>
<feature type="domain" description="PAC" evidence="10">
    <location>
        <begin position="386"/>
        <end position="438"/>
    </location>
</feature>
<dbReference type="SUPFAM" id="SSF55874">
    <property type="entry name" value="ATPase domain of HSP90 chaperone/DNA topoisomerase II/histidine kinase"/>
    <property type="match status" value="1"/>
</dbReference>
<feature type="domain" description="PAC" evidence="10">
    <location>
        <begin position="516"/>
        <end position="568"/>
    </location>
</feature>
<dbReference type="Pfam" id="PF00072">
    <property type="entry name" value="Response_reg"/>
    <property type="match status" value="1"/>
</dbReference>
<dbReference type="SMART" id="SM00388">
    <property type="entry name" value="HisKA"/>
    <property type="match status" value="1"/>
</dbReference>
<dbReference type="Proteomes" id="UP000439113">
    <property type="component" value="Unassembled WGS sequence"/>
</dbReference>
<dbReference type="InterPro" id="IPR013655">
    <property type="entry name" value="PAS_fold_3"/>
</dbReference>
<organism evidence="11 12">
    <name type="scientific">Rhodoblastus acidophilus</name>
    <name type="common">Rhodopseudomonas acidophila</name>
    <dbReference type="NCBI Taxonomy" id="1074"/>
    <lineage>
        <taxon>Bacteria</taxon>
        <taxon>Pseudomonadati</taxon>
        <taxon>Pseudomonadota</taxon>
        <taxon>Alphaproteobacteria</taxon>
        <taxon>Hyphomicrobiales</taxon>
        <taxon>Rhodoblastaceae</taxon>
        <taxon>Rhodoblastus</taxon>
    </lineage>
</organism>
<proteinExistence type="predicted"/>
<dbReference type="SUPFAM" id="SSF55785">
    <property type="entry name" value="PYP-like sensor domain (PAS domain)"/>
    <property type="match status" value="8"/>
</dbReference>
<dbReference type="FunFam" id="3.30.450.20:FF:000099">
    <property type="entry name" value="Sensory box sensor histidine kinase"/>
    <property type="match status" value="1"/>
</dbReference>
<dbReference type="PANTHER" id="PTHR43304">
    <property type="entry name" value="PHYTOCHROME-LIKE PROTEIN CPH1"/>
    <property type="match status" value="1"/>
</dbReference>
<keyword evidence="4" id="KW-0808">Transferase</keyword>
<feature type="domain" description="Histidine kinase" evidence="7">
    <location>
        <begin position="1101"/>
        <end position="1317"/>
    </location>
</feature>
<dbReference type="GO" id="GO:0000155">
    <property type="term" value="F:phosphorelay sensor kinase activity"/>
    <property type="evidence" value="ECO:0007669"/>
    <property type="project" value="InterPro"/>
</dbReference>
<feature type="domain" description="PAC" evidence="10">
    <location>
        <begin position="1031"/>
        <end position="1083"/>
    </location>
</feature>
<dbReference type="SMART" id="SM00086">
    <property type="entry name" value="PAC"/>
    <property type="match status" value="7"/>
</dbReference>
<dbReference type="Pfam" id="PF02518">
    <property type="entry name" value="HATPase_c"/>
    <property type="match status" value="1"/>
</dbReference>
<gene>
    <name evidence="11" type="ORF">GJ654_15830</name>
</gene>
<dbReference type="EC" id="2.7.13.3" evidence="2"/>
<dbReference type="PANTHER" id="PTHR43304:SF1">
    <property type="entry name" value="PAC DOMAIN-CONTAINING PROTEIN"/>
    <property type="match status" value="1"/>
</dbReference>
<dbReference type="NCBIfam" id="TIGR00229">
    <property type="entry name" value="sensory_box"/>
    <property type="match status" value="6"/>
</dbReference>
<feature type="domain" description="PAS" evidence="9">
    <location>
        <begin position="840"/>
        <end position="910"/>
    </location>
</feature>
<evidence type="ECO:0000256" key="6">
    <source>
        <dbReference type="PROSITE-ProRule" id="PRU00169"/>
    </source>
</evidence>
<evidence type="ECO:0000259" key="9">
    <source>
        <dbReference type="PROSITE" id="PS50112"/>
    </source>
</evidence>
<dbReference type="Gene3D" id="1.10.287.130">
    <property type="match status" value="1"/>
</dbReference>
<name>A0A6N8DSF6_RHOAC</name>
<feature type="domain" description="PAC" evidence="10">
    <location>
        <begin position="97"/>
        <end position="150"/>
    </location>
</feature>
<feature type="domain" description="PAC" evidence="10">
    <location>
        <begin position="645"/>
        <end position="698"/>
    </location>
</feature>
<dbReference type="Gene3D" id="2.10.70.100">
    <property type="match status" value="1"/>
</dbReference>
<evidence type="ECO:0000313" key="11">
    <source>
        <dbReference type="EMBL" id="MTV32455.1"/>
    </source>
</evidence>
<evidence type="ECO:0000259" key="10">
    <source>
        <dbReference type="PROSITE" id="PS50113"/>
    </source>
</evidence>
<dbReference type="InterPro" id="IPR013656">
    <property type="entry name" value="PAS_4"/>
</dbReference>
<feature type="domain" description="Response regulatory" evidence="8">
    <location>
        <begin position="1335"/>
        <end position="1451"/>
    </location>
</feature>
<dbReference type="Gene3D" id="3.40.50.2300">
    <property type="match status" value="1"/>
</dbReference>
<reference evidence="11 12" key="1">
    <citation type="submission" date="2019-11" db="EMBL/GenBank/DDBJ databases">
        <title>Whole-genome sequence of a Rhodoblastus acidophilus DSM 142.</title>
        <authorList>
            <person name="Kyndt J.A."/>
            <person name="Meyer T.E."/>
        </authorList>
    </citation>
    <scope>NUCLEOTIDE SEQUENCE [LARGE SCALE GENOMIC DNA]</scope>
    <source>
        <strain evidence="11 12">DSM 142</strain>
    </source>
</reference>
<evidence type="ECO:0000256" key="2">
    <source>
        <dbReference type="ARBA" id="ARBA00012438"/>
    </source>
</evidence>
<sequence>MLGVMGWGGMTGPNAAGDVEIAHLRRRDRMFAEFIEHAPAAIAMFDRDMRYLAASARWRDAYNLGETPLGRSHYDIFPAIGDAWTAVHRRCLAGAEESAEGDLFVRADGSPQWVKWQVRPWRDVEGEIAGIIITSEDIFPRKRVQEAPRAGEEAPRAREEVRAREEALRAWEEALRAREEDLRALGDNLPGHAIYRFSRAPDGTRRFLYFSAGVEAINGVALAEILADANAVFGQIPLEHRRRLLKEEERSARELTDFFLEVPFHHPNGSQTRWLRFRSRPRRLEDGTVVWSGVCADITQERSVESDLRAALREVGDLKVALDEHAIVAITDPRGVITYANDKFCAVSGYAREELLGQTHQIVNSGHHPKEFFRELWRTIAGGGVWRGEIRNRAKDGSSYWVETTIVPFLGESGRPERYVAIRTDITARKQAEAEARESQLMLAEAFEHMPVAIAVLDAQGRIVLKNAPMSRFVGEVAPSRDANAAAHWISLDPRGRRVAASDFAVERVLRGEDAVAFESLYQPPEGAAIWTHVAAKPLRDDSGAVTGAICVVRDIDAERRAENALRESQQRFQLAAEAAGLGVWEWNLRTDELVWDAEMFRIYGLAPTPGGRARYDLWASALLPEERADQEAQLRAHAETGGVGRREFRIRRARDGEIRIIQATETLRANARGETEWVIGTNIDITERKRAEQRLRDGEAKLRLSQNYLSHAADAARLTFIEIDLIARRIRPADNFEKVMGYAPLTPVEGGAFKAGFAHSLKHVHPADRAGLEAFVAALFEHGADGRIEFRVTGAAGLERVIDCSARVESGAGGRPARAFMTLLDITERARARDELAAAKRRADEILDSITDGFYALDADWRFVYFNRRAEAMLEKSGADVLGKPFFDVFPMVRESEVHAQYRRAMEDRRAVDFEMVSPILGRWVFFSVSPTLEGGLSVYFRDITTQKQAEEALREREADLRAFADAMPQLAWIADEEGSIRWYNRRWYEYTGTTPEQMEGWGWRSVHDPQVLPEVMTRWSTSVATGKPFDMTFPLLGVDGKYRPFLTRAAPQLDARGQVVRWFGSNTEVTEQKQLEAEMRHARAEAERANVAKSKFLASASHDLRQPVQSLVLLLSLVEGQVKDNARAARTVDMMKQAVGGINGLLTAILDISRLDAGIIEPTLEPVPIPAFIDRLAREYRPKASAKGLFLRVRVAGNLCCVSTDAALFERALRNLIENALRYTERGGVLIGARRRGDRIRVDVIDTGVGVPREKQTEIFEEFHQLHNPGRDLERGLGLGLAIVARLSALLGVKVDVSSRVGRGSRFSLSLPDVLCASVEPPSPDPSPGHLGCVLIVEDNGILRLSLEETVAEWGYKTVSVESGEAAVEQVEAGARIDAVVTDYRLGAGLNGIQAALEVERLCGHALPKLIVTGDTARERLEEIRASGCDFLHKPVSVEELRRKLAGMFSGSVGG</sequence>
<dbReference type="Gene3D" id="3.30.450.20">
    <property type="entry name" value="PAS domain"/>
    <property type="match status" value="8"/>
</dbReference>
<dbReference type="Gene3D" id="3.30.565.10">
    <property type="entry name" value="Histidine kinase-like ATPase, C-terminal domain"/>
    <property type="match status" value="1"/>
</dbReference>
<dbReference type="InterPro" id="IPR001789">
    <property type="entry name" value="Sig_transdc_resp-reg_receiver"/>
</dbReference>
<dbReference type="InterPro" id="IPR004358">
    <property type="entry name" value="Sig_transdc_His_kin-like_C"/>
</dbReference>
<dbReference type="FunFam" id="3.30.565.10:FF:000049">
    <property type="entry name" value="Two-component sensor histidine kinase"/>
    <property type="match status" value="1"/>
</dbReference>
<dbReference type="SMART" id="SM00091">
    <property type="entry name" value="PAS"/>
    <property type="match status" value="6"/>
</dbReference>
<dbReference type="PROSITE" id="PS50110">
    <property type="entry name" value="RESPONSE_REGULATORY"/>
    <property type="match status" value="1"/>
</dbReference>
<dbReference type="PROSITE" id="PS50112">
    <property type="entry name" value="PAS"/>
    <property type="match status" value="3"/>
</dbReference>
<dbReference type="InterPro" id="IPR001610">
    <property type="entry name" value="PAC"/>
</dbReference>
<dbReference type="Pfam" id="PF08448">
    <property type="entry name" value="PAS_4"/>
    <property type="match status" value="4"/>
</dbReference>
<dbReference type="InterPro" id="IPR052162">
    <property type="entry name" value="Sensor_kinase/Photoreceptor"/>
</dbReference>
<comment type="caution">
    <text evidence="11">The sequence shown here is derived from an EMBL/GenBank/DDBJ whole genome shotgun (WGS) entry which is preliminary data.</text>
</comment>
<dbReference type="InterPro" id="IPR036890">
    <property type="entry name" value="HATPase_C_sf"/>
</dbReference>
<dbReference type="CDD" id="cd00130">
    <property type="entry name" value="PAS"/>
    <property type="match status" value="4"/>
</dbReference>
<dbReference type="PRINTS" id="PR00344">
    <property type="entry name" value="BCTRLSENSOR"/>
</dbReference>
<dbReference type="PROSITE" id="PS50113">
    <property type="entry name" value="PAC"/>
    <property type="match status" value="5"/>
</dbReference>
<dbReference type="EMBL" id="WNKS01000017">
    <property type="protein sequence ID" value="MTV32455.1"/>
    <property type="molecule type" value="Genomic_DNA"/>
</dbReference>
<dbReference type="SMART" id="SM00387">
    <property type="entry name" value="HATPase_c"/>
    <property type="match status" value="1"/>
</dbReference>
<dbReference type="InterPro" id="IPR000700">
    <property type="entry name" value="PAS-assoc_C"/>
</dbReference>
<comment type="catalytic activity">
    <reaction evidence="1">
        <text>ATP + protein L-histidine = ADP + protein N-phospho-L-histidine.</text>
        <dbReference type="EC" id="2.7.13.3"/>
    </reaction>
</comment>